<dbReference type="Proteomes" id="UP000002318">
    <property type="component" value="Chromosome"/>
</dbReference>
<reference evidence="4 5" key="1">
    <citation type="journal article" date="2010" name="Stand. Genomic Sci.">
        <title>Complete genome sequence of Spirochaeta smaragdinae type strain (SEBR 4228).</title>
        <authorList>
            <person name="Mavromatis K."/>
            <person name="Yasawong M."/>
            <person name="Chertkov O."/>
            <person name="Lapidus A."/>
            <person name="Lucas S."/>
            <person name="Nolan M."/>
            <person name="Del Rio T.G."/>
            <person name="Tice H."/>
            <person name="Cheng J.F."/>
            <person name="Pitluck S."/>
            <person name="Liolios K."/>
            <person name="Ivanova N."/>
            <person name="Tapia R."/>
            <person name="Han C."/>
            <person name="Bruce D."/>
            <person name="Goodwin L."/>
            <person name="Pati A."/>
            <person name="Chen A."/>
            <person name="Palaniappan K."/>
            <person name="Land M."/>
            <person name="Hauser L."/>
            <person name="Chang Y.J."/>
            <person name="Jeffries C.D."/>
            <person name="Detter J.C."/>
            <person name="Rohde M."/>
            <person name="Brambilla E."/>
            <person name="Spring S."/>
            <person name="Goker M."/>
            <person name="Sikorski J."/>
            <person name="Woyke T."/>
            <person name="Bristow J."/>
            <person name="Eisen J.A."/>
            <person name="Markowitz V."/>
            <person name="Hugenholtz P."/>
            <person name="Klenk H.P."/>
            <person name="Kyrpides N.C."/>
        </authorList>
    </citation>
    <scope>NUCLEOTIDE SEQUENCE [LARGE SCALE GENOMIC DNA]</scope>
    <source>
        <strain evidence="5">DSM 11293 / JCM 15392 / SEBR 4228</strain>
    </source>
</reference>
<dbReference type="KEGG" id="ssm:Spirs_2219"/>
<dbReference type="InterPro" id="IPR039424">
    <property type="entry name" value="SBP_5"/>
</dbReference>
<dbReference type="SUPFAM" id="SSF53850">
    <property type="entry name" value="Periplasmic binding protein-like II"/>
    <property type="match status" value="1"/>
</dbReference>
<evidence type="ECO:0000259" key="3">
    <source>
        <dbReference type="Pfam" id="PF00496"/>
    </source>
</evidence>
<accession>E1R708</accession>
<keyword evidence="2" id="KW-0732">Signal</keyword>
<keyword evidence="5" id="KW-1185">Reference proteome</keyword>
<dbReference type="Gene3D" id="3.10.105.10">
    <property type="entry name" value="Dipeptide-binding Protein, Domain 3"/>
    <property type="match status" value="1"/>
</dbReference>
<sequence length="531" mass="60002">MKKALLVLLMTIGMFWVSINSLFANGQNESPSDDNDVTVETSVPMTGGSLRLVWQPMNTLDVHWTGSDPVWQLGYHIFETVLALDEKSQPIPNLCSWEYQDGQTTLILHVRQGVLFQDGTEMKAEDVNASLKRWLSKSSFAKLAFKNLKDLEVLDEYTIKMTLSQPSPTALTALAFQDQGPYVMPKYVLDEAGNASVKKYIGTGPYKLAEWSPDRYIKLERFEDYCGLDGEPKGYGGAKKQYLDSMYWIVVKDAMTQIQALTSGDCKVGVYSATQLDQFKGYDNLVIEPTGERASMSITFNLKQGIMTNINMRRAVLSALDMNQVMYAACGGKEEFYDCNPGWGPEKTIWENNIGSDVYNKQDLQKVKQYLNAAGYKGEPIVFYGNNSTDSDKNAAMVVAEQLKQAGMNIDLRIVDWATLTQVRTDPTAYNMWCNGYTIKPDPALIAFVGNSWPGWWNTDTKNALLNNLMTEANQEKRVEAWHAFCNLIWEELPVVKIGDFNTAIVYDKHVKGIPVSAPWRRFYWNTWLTK</sequence>
<dbReference type="InterPro" id="IPR030678">
    <property type="entry name" value="Peptide/Ni-bd"/>
</dbReference>
<dbReference type="AlphaFoldDB" id="E1R708"/>
<dbReference type="STRING" id="573413.Spirs_2219"/>
<dbReference type="GO" id="GO:0015833">
    <property type="term" value="P:peptide transport"/>
    <property type="evidence" value="ECO:0007669"/>
    <property type="project" value="TreeGrafter"/>
</dbReference>
<dbReference type="PIRSF" id="PIRSF002741">
    <property type="entry name" value="MppA"/>
    <property type="match status" value="1"/>
</dbReference>
<dbReference type="eggNOG" id="COG0747">
    <property type="taxonomic scope" value="Bacteria"/>
</dbReference>
<dbReference type="GO" id="GO:0030288">
    <property type="term" value="C:outer membrane-bounded periplasmic space"/>
    <property type="evidence" value="ECO:0007669"/>
    <property type="project" value="UniProtKB-ARBA"/>
</dbReference>
<dbReference type="Gene3D" id="3.40.190.10">
    <property type="entry name" value="Periplasmic binding protein-like II"/>
    <property type="match status" value="1"/>
</dbReference>
<evidence type="ECO:0000256" key="1">
    <source>
        <dbReference type="ARBA" id="ARBA00005695"/>
    </source>
</evidence>
<dbReference type="PANTHER" id="PTHR30290">
    <property type="entry name" value="PERIPLASMIC BINDING COMPONENT OF ABC TRANSPORTER"/>
    <property type="match status" value="1"/>
</dbReference>
<dbReference type="EMBL" id="CP002116">
    <property type="protein sequence ID" value="ADK81335.1"/>
    <property type="molecule type" value="Genomic_DNA"/>
</dbReference>
<dbReference type="InterPro" id="IPR000914">
    <property type="entry name" value="SBP_5_dom"/>
</dbReference>
<protein>
    <submittedName>
        <fullName evidence="4">Extracellular solute-binding protein family 5</fullName>
    </submittedName>
</protein>
<evidence type="ECO:0000313" key="5">
    <source>
        <dbReference type="Proteomes" id="UP000002318"/>
    </source>
</evidence>
<dbReference type="PANTHER" id="PTHR30290:SF38">
    <property type="entry name" value="D,D-DIPEPTIDE-BINDING PERIPLASMIC PROTEIN DDPA-RELATED"/>
    <property type="match status" value="1"/>
</dbReference>
<feature type="domain" description="Solute-binding protein family 5" evidence="3">
    <location>
        <begin position="96"/>
        <end position="452"/>
    </location>
</feature>
<dbReference type="RefSeq" id="WP_013254798.1">
    <property type="nucleotide sequence ID" value="NC_014364.1"/>
</dbReference>
<dbReference type="GO" id="GO:1904680">
    <property type="term" value="F:peptide transmembrane transporter activity"/>
    <property type="evidence" value="ECO:0007669"/>
    <property type="project" value="TreeGrafter"/>
</dbReference>
<dbReference type="HOGENOM" id="CLU_017028_7_1_12"/>
<evidence type="ECO:0000256" key="2">
    <source>
        <dbReference type="ARBA" id="ARBA00022729"/>
    </source>
</evidence>
<dbReference type="GO" id="GO:0043190">
    <property type="term" value="C:ATP-binding cassette (ABC) transporter complex"/>
    <property type="evidence" value="ECO:0007669"/>
    <property type="project" value="InterPro"/>
</dbReference>
<dbReference type="Pfam" id="PF00496">
    <property type="entry name" value="SBP_bac_5"/>
    <property type="match status" value="1"/>
</dbReference>
<evidence type="ECO:0000313" key="4">
    <source>
        <dbReference type="EMBL" id="ADK81335.1"/>
    </source>
</evidence>
<proteinExistence type="inferred from homology"/>
<organism evidence="4 5">
    <name type="scientific">Sediminispirochaeta smaragdinae (strain DSM 11293 / JCM 15392 / SEBR 4228)</name>
    <name type="common">Spirochaeta smaragdinae</name>
    <dbReference type="NCBI Taxonomy" id="573413"/>
    <lineage>
        <taxon>Bacteria</taxon>
        <taxon>Pseudomonadati</taxon>
        <taxon>Spirochaetota</taxon>
        <taxon>Spirochaetia</taxon>
        <taxon>Spirochaetales</taxon>
        <taxon>Spirochaetaceae</taxon>
        <taxon>Sediminispirochaeta</taxon>
    </lineage>
</organism>
<comment type="similarity">
    <text evidence="1">Belongs to the bacterial solute-binding protein 5 family.</text>
</comment>
<name>E1R708_SEDSS</name>
<gene>
    <name evidence="4" type="ordered locus">Spirs_2219</name>
</gene>
<dbReference type="OrthoDB" id="9772924at2"/>